<organism evidence="1 2">
    <name type="scientific">Methyloprofundus sedimenti</name>
    <dbReference type="NCBI Taxonomy" id="1420851"/>
    <lineage>
        <taxon>Bacteria</taxon>
        <taxon>Pseudomonadati</taxon>
        <taxon>Pseudomonadota</taxon>
        <taxon>Gammaproteobacteria</taxon>
        <taxon>Methylococcales</taxon>
        <taxon>Methylococcaceae</taxon>
        <taxon>Methyloprofundus</taxon>
    </lineage>
</organism>
<comment type="caution">
    <text evidence="1">The sequence shown here is derived from an EMBL/GenBank/DDBJ whole genome shotgun (WGS) entry which is preliminary data.</text>
</comment>
<proteinExistence type="predicted"/>
<dbReference type="EMBL" id="LPUF01000001">
    <property type="protein sequence ID" value="OQK17854.1"/>
    <property type="molecule type" value="Genomic_DNA"/>
</dbReference>
<dbReference type="Proteomes" id="UP000191980">
    <property type="component" value="Unassembled WGS sequence"/>
</dbReference>
<dbReference type="AlphaFoldDB" id="A0A1V8M8E9"/>
<name>A0A1V8M8E9_9GAMM</name>
<gene>
    <name evidence="1" type="ORF">AU255_08325</name>
</gene>
<keyword evidence="2" id="KW-1185">Reference proteome</keyword>
<dbReference type="RefSeq" id="WP_080522463.1">
    <property type="nucleotide sequence ID" value="NZ_LPUF01000001.1"/>
</dbReference>
<protein>
    <submittedName>
        <fullName evidence="1">Uncharacterized protein</fullName>
    </submittedName>
</protein>
<sequence>MYAVKQGVKLAAPGIIVKVLAKFRISRSKSKAIILKDGVLMIFSIWSAAHNKLLNDRLRLDAQNAARPLARRVCRAWHRTREVQVLLPGIREAEG</sequence>
<evidence type="ECO:0000313" key="2">
    <source>
        <dbReference type="Proteomes" id="UP000191980"/>
    </source>
</evidence>
<evidence type="ECO:0000313" key="1">
    <source>
        <dbReference type="EMBL" id="OQK17854.1"/>
    </source>
</evidence>
<reference evidence="1 2" key="1">
    <citation type="submission" date="2015-12" db="EMBL/GenBank/DDBJ databases">
        <authorList>
            <person name="Shamseldin A."/>
            <person name="Moawad H."/>
            <person name="Abd El-Rahim W.M."/>
            <person name="Sadowsky M.J."/>
        </authorList>
    </citation>
    <scope>NUCLEOTIDE SEQUENCE [LARGE SCALE GENOMIC DNA]</scope>
    <source>
        <strain evidence="1 2">WF1</strain>
    </source>
</reference>
<accession>A0A1V8M8E9</accession>